<dbReference type="SMART" id="SM00028">
    <property type="entry name" value="TPR"/>
    <property type="match status" value="4"/>
</dbReference>
<dbReference type="PANTHER" id="PTHR22726:SF1">
    <property type="entry name" value="METALLOENDOPEPTIDASE OMA1, MITOCHONDRIAL"/>
    <property type="match status" value="1"/>
</dbReference>
<dbReference type="CDD" id="cd07333">
    <property type="entry name" value="M48C_bepA_like"/>
    <property type="match status" value="1"/>
</dbReference>
<dbReference type="GO" id="GO:0016020">
    <property type="term" value="C:membrane"/>
    <property type="evidence" value="ECO:0007669"/>
    <property type="project" value="TreeGrafter"/>
</dbReference>
<evidence type="ECO:0000313" key="10">
    <source>
        <dbReference type="EMBL" id="ACN98867.1"/>
    </source>
</evidence>
<dbReference type="GO" id="GO:0046872">
    <property type="term" value="F:metal ion binding"/>
    <property type="evidence" value="ECO:0007669"/>
    <property type="project" value="UniProtKB-KW"/>
</dbReference>
<dbReference type="Pfam" id="PF12895">
    <property type="entry name" value="ANAPC3"/>
    <property type="match status" value="1"/>
</dbReference>
<keyword evidence="3 7" id="KW-0378">Hydrolase</keyword>
<dbReference type="EMBL" id="CP001229">
    <property type="protein sequence ID" value="ACN98867.1"/>
    <property type="molecule type" value="Genomic_DNA"/>
</dbReference>
<accession>C1DXM5</accession>
<dbReference type="GO" id="GO:0051603">
    <property type="term" value="P:proteolysis involved in protein catabolic process"/>
    <property type="evidence" value="ECO:0007669"/>
    <property type="project" value="TreeGrafter"/>
</dbReference>
<dbReference type="HOGENOM" id="CLU_039394_0_0_0"/>
<organism evidence="10 11">
    <name type="scientific">Sulfurihydrogenibium azorense (strain DSM 15241 / OCM 825 / Az-Fu1)</name>
    <dbReference type="NCBI Taxonomy" id="204536"/>
    <lineage>
        <taxon>Bacteria</taxon>
        <taxon>Pseudomonadati</taxon>
        <taxon>Aquificota</taxon>
        <taxon>Aquificia</taxon>
        <taxon>Aquificales</taxon>
        <taxon>Hydrogenothermaceae</taxon>
        <taxon>Sulfurihydrogenibium</taxon>
    </lineage>
</organism>
<evidence type="ECO:0000256" key="6">
    <source>
        <dbReference type="PROSITE-ProRule" id="PRU00339"/>
    </source>
</evidence>
<keyword evidence="8" id="KW-0732">Signal</keyword>
<evidence type="ECO:0000256" key="3">
    <source>
        <dbReference type="ARBA" id="ARBA00022801"/>
    </source>
</evidence>
<dbReference type="InterPro" id="IPR051156">
    <property type="entry name" value="Mito/Outer_Membr_Metalloprot"/>
</dbReference>
<feature type="chain" id="PRO_5002908803" evidence="8">
    <location>
        <begin position="21"/>
        <end position="426"/>
    </location>
</feature>
<dbReference type="PANTHER" id="PTHR22726">
    <property type="entry name" value="METALLOENDOPEPTIDASE OMA1"/>
    <property type="match status" value="1"/>
</dbReference>
<feature type="domain" description="Peptidase M48" evidence="9">
    <location>
        <begin position="64"/>
        <end position="241"/>
    </location>
</feature>
<dbReference type="Gene3D" id="3.30.2010.10">
    <property type="entry name" value="Metalloproteases ('zincins'), catalytic domain"/>
    <property type="match status" value="1"/>
</dbReference>
<keyword evidence="11" id="KW-1185">Reference proteome</keyword>
<keyword evidence="5 7" id="KW-0482">Metalloprotease</keyword>
<comment type="cofactor">
    <cofactor evidence="7">
        <name>Zn(2+)</name>
        <dbReference type="ChEBI" id="CHEBI:29105"/>
    </cofactor>
    <text evidence="7">Binds 1 zinc ion per subunit.</text>
</comment>
<keyword evidence="4 7" id="KW-0862">Zinc</keyword>
<keyword evidence="6" id="KW-0802">TPR repeat</keyword>
<dbReference type="PROSITE" id="PS50005">
    <property type="entry name" value="TPR"/>
    <property type="match status" value="1"/>
</dbReference>
<name>C1DXM5_SULAA</name>
<dbReference type="Gene3D" id="1.25.40.10">
    <property type="entry name" value="Tetratricopeptide repeat domain"/>
    <property type="match status" value="1"/>
</dbReference>
<dbReference type="STRING" id="204536.SULAZ_0141"/>
<evidence type="ECO:0000259" key="9">
    <source>
        <dbReference type="Pfam" id="PF01435"/>
    </source>
</evidence>
<dbReference type="AlphaFoldDB" id="C1DXM5"/>
<comment type="similarity">
    <text evidence="7">Belongs to the peptidase M48 family.</text>
</comment>
<evidence type="ECO:0000256" key="1">
    <source>
        <dbReference type="ARBA" id="ARBA00022670"/>
    </source>
</evidence>
<evidence type="ECO:0000256" key="2">
    <source>
        <dbReference type="ARBA" id="ARBA00022723"/>
    </source>
</evidence>
<dbReference type="InterPro" id="IPR011990">
    <property type="entry name" value="TPR-like_helical_dom_sf"/>
</dbReference>
<sequence>MVRKLGIFSLFLLFLVLSCATVQDPLTGKPTFTLLPPEQEIAIGKKVIPQAINENNGLYPDEEVQNYIRKIGYKVASKSPRQVDYQFFLVNSKEVNAFALPGGPVFVNRGLVLILDNESELAGVIAHEVGHITARHHAKFLEKTYGINILLNILAIATSNSQYQQLIMQLAQVSAGLLQLKYSRDQENEADALGVRFTYEAGYDPRGLISTFEKFKSMEKVNAPKWLLTHPLPEDRIKNVSILIETKYPDKLLLKKDSEEFKIVKQKLLKTNESFQLVEDAKENIKNKNFSAALSNLNKAISLFPNNNAAYTYRALVYYSLKDYQKAYLDSVKAYNLDKNYFLPRLILGASLVKMNQYKEAIIVLEDAKKLIDTNPDLYYFLGVAYQEYGDKNLAIENLKTALNLTDGKRGWESDAKLRLRSLGYI</sequence>
<dbReference type="OrthoDB" id="9810445at2"/>
<dbReference type="RefSeq" id="WP_012674187.1">
    <property type="nucleotide sequence ID" value="NC_012438.1"/>
</dbReference>
<feature type="repeat" description="TPR" evidence="6">
    <location>
        <begin position="376"/>
        <end position="409"/>
    </location>
</feature>
<dbReference type="KEGG" id="saf:SULAZ_0141"/>
<dbReference type="eggNOG" id="COG4783">
    <property type="taxonomic scope" value="Bacteria"/>
</dbReference>
<dbReference type="Proteomes" id="UP000001369">
    <property type="component" value="Chromosome"/>
</dbReference>
<keyword evidence="1 7" id="KW-0645">Protease</keyword>
<evidence type="ECO:0000256" key="8">
    <source>
        <dbReference type="SAM" id="SignalP"/>
    </source>
</evidence>
<dbReference type="Pfam" id="PF13181">
    <property type="entry name" value="TPR_8"/>
    <property type="match status" value="1"/>
</dbReference>
<evidence type="ECO:0000256" key="5">
    <source>
        <dbReference type="ARBA" id="ARBA00023049"/>
    </source>
</evidence>
<feature type="signal peptide" evidence="8">
    <location>
        <begin position="1"/>
        <end position="20"/>
    </location>
</feature>
<dbReference type="InterPro" id="IPR001915">
    <property type="entry name" value="Peptidase_M48"/>
</dbReference>
<dbReference type="InterPro" id="IPR019734">
    <property type="entry name" value="TPR_rpt"/>
</dbReference>
<dbReference type="EC" id="3.4.24.-" evidence="10"/>
<proteinExistence type="inferred from homology"/>
<protein>
    <submittedName>
        <fullName evidence="10">Peptidase, M48 family</fullName>
        <ecNumber evidence="10">3.4.24.-</ecNumber>
    </submittedName>
</protein>
<keyword evidence="2" id="KW-0479">Metal-binding</keyword>
<evidence type="ECO:0000256" key="7">
    <source>
        <dbReference type="RuleBase" id="RU003983"/>
    </source>
</evidence>
<gene>
    <name evidence="10" type="ordered locus">SULAZ_0141</name>
</gene>
<evidence type="ECO:0000313" key="11">
    <source>
        <dbReference type="Proteomes" id="UP000001369"/>
    </source>
</evidence>
<reference evidence="10 11" key="1">
    <citation type="journal article" date="2009" name="J. Bacteriol.">
        <title>Complete and draft genome sequences of six members of the Aquificales.</title>
        <authorList>
            <person name="Reysenbach A.L."/>
            <person name="Hamamura N."/>
            <person name="Podar M."/>
            <person name="Griffiths E."/>
            <person name="Ferreira S."/>
            <person name="Hochstein R."/>
            <person name="Heidelberg J."/>
            <person name="Johnson J."/>
            <person name="Mead D."/>
            <person name="Pohorille A."/>
            <person name="Sarmiento M."/>
            <person name="Schweighofer K."/>
            <person name="Seshadri R."/>
            <person name="Voytek M.A."/>
        </authorList>
    </citation>
    <scope>NUCLEOTIDE SEQUENCE [LARGE SCALE GENOMIC DNA]</scope>
    <source>
        <strain evidence="11">Az-Fu1 / DSM 15241 / OCM 825</strain>
    </source>
</reference>
<dbReference type="PROSITE" id="PS51257">
    <property type="entry name" value="PROKAR_LIPOPROTEIN"/>
    <property type="match status" value="1"/>
</dbReference>
<evidence type="ECO:0000256" key="4">
    <source>
        <dbReference type="ARBA" id="ARBA00022833"/>
    </source>
</evidence>
<dbReference type="SUPFAM" id="SSF48452">
    <property type="entry name" value="TPR-like"/>
    <property type="match status" value="1"/>
</dbReference>
<dbReference type="GO" id="GO:0004222">
    <property type="term" value="F:metalloendopeptidase activity"/>
    <property type="evidence" value="ECO:0007669"/>
    <property type="project" value="InterPro"/>
</dbReference>
<dbReference type="Pfam" id="PF01435">
    <property type="entry name" value="Peptidase_M48"/>
    <property type="match status" value="1"/>
</dbReference>